<proteinExistence type="predicted"/>
<feature type="coiled-coil region" evidence="1">
    <location>
        <begin position="261"/>
        <end position="288"/>
    </location>
</feature>
<feature type="region of interest" description="Disordered" evidence="2">
    <location>
        <begin position="110"/>
        <end position="172"/>
    </location>
</feature>
<name>A0A2N9IGH3_FAGSY</name>
<dbReference type="AlphaFoldDB" id="A0A2N9IGH3"/>
<evidence type="ECO:0000313" key="3">
    <source>
        <dbReference type="EMBL" id="SPD23395.1"/>
    </source>
</evidence>
<feature type="compositionally biased region" description="Acidic residues" evidence="2">
    <location>
        <begin position="350"/>
        <end position="371"/>
    </location>
</feature>
<reference evidence="3" key="1">
    <citation type="submission" date="2018-02" db="EMBL/GenBank/DDBJ databases">
        <authorList>
            <person name="Cohen D.B."/>
            <person name="Kent A.D."/>
        </authorList>
    </citation>
    <scope>NUCLEOTIDE SEQUENCE</scope>
</reference>
<organism evidence="3">
    <name type="scientific">Fagus sylvatica</name>
    <name type="common">Beechnut</name>
    <dbReference type="NCBI Taxonomy" id="28930"/>
    <lineage>
        <taxon>Eukaryota</taxon>
        <taxon>Viridiplantae</taxon>
        <taxon>Streptophyta</taxon>
        <taxon>Embryophyta</taxon>
        <taxon>Tracheophyta</taxon>
        <taxon>Spermatophyta</taxon>
        <taxon>Magnoliopsida</taxon>
        <taxon>eudicotyledons</taxon>
        <taxon>Gunneridae</taxon>
        <taxon>Pentapetalae</taxon>
        <taxon>rosids</taxon>
        <taxon>fabids</taxon>
        <taxon>Fagales</taxon>
        <taxon>Fagaceae</taxon>
        <taxon>Fagus</taxon>
    </lineage>
</organism>
<gene>
    <name evidence="3" type="ORF">FSB_LOCUS51277</name>
</gene>
<accession>A0A2N9IGH3</accession>
<evidence type="ECO:0000256" key="2">
    <source>
        <dbReference type="SAM" id="MobiDB-lite"/>
    </source>
</evidence>
<keyword evidence="1" id="KW-0175">Coiled coil</keyword>
<dbReference type="EMBL" id="OIVN01005635">
    <property type="protein sequence ID" value="SPD23395.1"/>
    <property type="molecule type" value="Genomic_DNA"/>
</dbReference>
<feature type="region of interest" description="Disordered" evidence="2">
    <location>
        <begin position="340"/>
        <end position="398"/>
    </location>
</feature>
<evidence type="ECO:0000256" key="1">
    <source>
        <dbReference type="SAM" id="Coils"/>
    </source>
</evidence>
<protein>
    <submittedName>
        <fullName evidence="3">Uncharacterized protein</fullName>
    </submittedName>
</protein>
<sequence>MCPGEDFRTSCHLKARELNVKLVNGLPDSNKGYDKDFLRVSGDWFMGRSNCRSSFGYPGATVSRSQEARVEPTVLFIATPATSSLLSDHPDLIPTSQVSKMAPPINPFKLMGKTAGGSPSETKKSKGKGRAKDTGVGKKLKKPIAETSEPELPTQNVANQEPLKPLPGAEGESSNFEAWVPDLVFGSGPISVRDTVLDNFEIEISTKVAHGLSRVTCLPKDMKLWDTMDSRQIFRHISRGMMMTYTMEEAEGQARVETAKRAQMGWEMAEMREKVRKLESECVQAISKAREEGKEVVMGEVKAQFQLVYNSGFRHGWKSALNQTKVPKTSDLFLRANIPLPYPEAGQKDSEEEAGDEGEDDDEEEGEEEQGEPDKQPESSQPKLIDKAVDAPEITPSS</sequence>